<evidence type="ECO:0000256" key="4">
    <source>
        <dbReference type="ARBA" id="ARBA00022691"/>
    </source>
</evidence>
<dbReference type="AlphaFoldDB" id="A0A1W1VRB1"/>
<dbReference type="GO" id="GO:0006629">
    <property type="term" value="P:lipid metabolic process"/>
    <property type="evidence" value="ECO:0007669"/>
    <property type="project" value="UniProtKB-KW"/>
</dbReference>
<name>A0A1W1VRB1_9DEIO</name>
<accession>A0A1W1VRB1</accession>
<keyword evidence="3" id="KW-0808">Transferase</keyword>
<dbReference type="CDD" id="cd02440">
    <property type="entry name" value="AdoMet_MTases"/>
    <property type="match status" value="1"/>
</dbReference>
<keyword evidence="4" id="KW-0949">S-adenosyl-L-methionine</keyword>
<gene>
    <name evidence="6" type="ORF">SAMN00790413_03054</name>
</gene>
<dbReference type="GO" id="GO:0008168">
    <property type="term" value="F:methyltransferase activity"/>
    <property type="evidence" value="ECO:0007669"/>
    <property type="project" value="UniProtKB-KW"/>
</dbReference>
<evidence type="ECO:0000313" key="6">
    <source>
        <dbReference type="EMBL" id="SMB95889.1"/>
    </source>
</evidence>
<reference evidence="6 7" key="1">
    <citation type="submission" date="2017-04" db="EMBL/GenBank/DDBJ databases">
        <authorList>
            <person name="Afonso C.L."/>
            <person name="Miller P.J."/>
            <person name="Scott M.A."/>
            <person name="Spackman E."/>
            <person name="Goraichik I."/>
            <person name="Dimitrov K.M."/>
            <person name="Suarez D.L."/>
            <person name="Swayne D.E."/>
        </authorList>
    </citation>
    <scope>NUCLEOTIDE SEQUENCE [LARGE SCALE GENOMIC DNA]</scope>
    <source>
        <strain evidence="6 7">KR-140</strain>
    </source>
</reference>
<evidence type="ECO:0000256" key="5">
    <source>
        <dbReference type="ARBA" id="ARBA00023098"/>
    </source>
</evidence>
<dbReference type="PANTHER" id="PTHR43667">
    <property type="entry name" value="CYCLOPROPANE-FATTY-ACYL-PHOSPHOLIPID SYNTHASE"/>
    <property type="match status" value="1"/>
</dbReference>
<keyword evidence="2" id="KW-0489">Methyltransferase</keyword>
<evidence type="ECO:0000256" key="1">
    <source>
        <dbReference type="ARBA" id="ARBA00010815"/>
    </source>
</evidence>
<dbReference type="PANTHER" id="PTHR43667:SF1">
    <property type="entry name" value="CYCLOPROPANE-FATTY-ACYL-PHOSPHOLIPID SYNTHASE"/>
    <property type="match status" value="1"/>
</dbReference>
<protein>
    <submittedName>
        <fullName evidence="6">Cyclopropane-fatty-acyl-phospholipid synthase</fullName>
    </submittedName>
</protein>
<keyword evidence="5" id="KW-0443">Lipid metabolism</keyword>
<keyword evidence="7" id="KW-1185">Reference proteome</keyword>
<dbReference type="GO" id="GO:0032259">
    <property type="term" value="P:methylation"/>
    <property type="evidence" value="ECO:0007669"/>
    <property type="project" value="UniProtKB-KW"/>
</dbReference>
<dbReference type="Pfam" id="PF02353">
    <property type="entry name" value="CMAS"/>
    <property type="match status" value="1"/>
</dbReference>
<evidence type="ECO:0000256" key="3">
    <source>
        <dbReference type="ARBA" id="ARBA00022679"/>
    </source>
</evidence>
<dbReference type="InterPro" id="IPR050723">
    <property type="entry name" value="CFA/CMAS"/>
</dbReference>
<dbReference type="EMBL" id="FWWU01000009">
    <property type="protein sequence ID" value="SMB95889.1"/>
    <property type="molecule type" value="Genomic_DNA"/>
</dbReference>
<dbReference type="STRING" id="695939.SAMN00790413_03054"/>
<dbReference type="InterPro" id="IPR029063">
    <property type="entry name" value="SAM-dependent_MTases_sf"/>
</dbReference>
<evidence type="ECO:0000313" key="7">
    <source>
        <dbReference type="Proteomes" id="UP000192582"/>
    </source>
</evidence>
<dbReference type="SUPFAM" id="SSF53335">
    <property type="entry name" value="S-adenosyl-L-methionine-dependent methyltransferases"/>
    <property type="match status" value="1"/>
</dbReference>
<comment type="similarity">
    <text evidence="1">Belongs to the CFA/CMAS family.</text>
</comment>
<organism evidence="6 7">
    <name type="scientific">Deinococcus hopiensis KR-140</name>
    <dbReference type="NCBI Taxonomy" id="695939"/>
    <lineage>
        <taxon>Bacteria</taxon>
        <taxon>Thermotogati</taxon>
        <taxon>Deinococcota</taxon>
        <taxon>Deinococci</taxon>
        <taxon>Deinococcales</taxon>
        <taxon>Deinococcaceae</taxon>
        <taxon>Deinococcus</taxon>
    </lineage>
</organism>
<dbReference type="Gene3D" id="3.40.50.150">
    <property type="entry name" value="Vaccinia Virus protein VP39"/>
    <property type="match status" value="1"/>
</dbReference>
<proteinExistence type="inferred from homology"/>
<evidence type="ECO:0000256" key="2">
    <source>
        <dbReference type="ARBA" id="ARBA00022603"/>
    </source>
</evidence>
<dbReference type="Proteomes" id="UP000192582">
    <property type="component" value="Unassembled WGS sequence"/>
</dbReference>
<sequence>MGNGCGAGADLLPAARLGEQIRLKGFPITRTEGSGPRLPPRLILGSMSSSLRRSRAALWTAGAAAAALAVRQVAQTPPTPEELRAAALRLLIAVLPGARAFDVELWDGAVLPATAQPATARLVLRSEHALGRMLRLPADLAFGEAYLRGDFEIEGDIGTVAGIPDAFDAQFTPATTARVLRDVATLRRGAGPTPPPTTARLEGEVHSRERDRQAITYHYDVSNDFYKLWLDRRMVYSCAYFPTGTETLDEAQEAKLEYICRKLRLQPGERLLDIGSGWGGLAIYAAQQYGVQVLGVTLSEAQLHEARQRVEAAGVSHLVTLELRDYRDVLGSGHGQFDKIASIGMAEHVGRRNMPTYFRAAYDALKPGGLMLNHAISGGIEQAKVPYLLQSGNFARKYVFPDGELLPIWETLKHGAEAKFEVRDVENLREHYAQTTACWSRNLEAHREEALAALGEERFRLWRIYLGACAYYFAAGHLSIYQSLLAKPRVDRSVALPPSRADLYR</sequence>